<dbReference type="Gene3D" id="1.10.3910.10">
    <property type="entry name" value="SP0561-like"/>
    <property type="match status" value="1"/>
</dbReference>
<dbReference type="PANTHER" id="PTHR39341:SF1">
    <property type="entry name" value="DUF1858 DOMAIN-CONTAINING PROTEIN"/>
    <property type="match status" value="1"/>
</dbReference>
<dbReference type="PANTHER" id="PTHR39341">
    <property type="entry name" value="BSL7085 PROTEIN"/>
    <property type="match status" value="1"/>
</dbReference>
<dbReference type="Pfam" id="PF08984">
    <property type="entry name" value="DUF1858"/>
    <property type="match status" value="1"/>
</dbReference>
<dbReference type="InterPro" id="IPR023883">
    <property type="entry name" value="CHP03980_redox-disulphide"/>
</dbReference>
<dbReference type="NCBIfam" id="TIGR03980">
    <property type="entry name" value="prismane_assoc"/>
    <property type="match status" value="1"/>
</dbReference>
<evidence type="ECO:0000313" key="2">
    <source>
        <dbReference type="EMBL" id="MPN27663.1"/>
    </source>
</evidence>
<dbReference type="SUPFAM" id="SSF140683">
    <property type="entry name" value="SP0561-like"/>
    <property type="match status" value="1"/>
</dbReference>
<name>A0A645GVK3_9ZZZZ</name>
<dbReference type="EMBL" id="VSSQ01077648">
    <property type="protein sequence ID" value="MPN27663.1"/>
    <property type="molecule type" value="Genomic_DNA"/>
</dbReference>
<organism evidence="2">
    <name type="scientific">bioreactor metagenome</name>
    <dbReference type="NCBI Taxonomy" id="1076179"/>
    <lineage>
        <taxon>unclassified sequences</taxon>
        <taxon>metagenomes</taxon>
        <taxon>ecological metagenomes</taxon>
    </lineage>
</organism>
<feature type="domain" description="DUF1858" evidence="1">
    <location>
        <begin position="4"/>
        <end position="52"/>
    </location>
</feature>
<proteinExistence type="predicted"/>
<protein>
    <recommendedName>
        <fullName evidence="1">DUF1858 domain-containing protein</fullName>
    </recommendedName>
</protein>
<sequence>MTVTMDMSIGDILKMDGGIEKVLLDHGMHCTQCPVARMESLADACRAHGVDAGALQAKINDYLAKKE</sequence>
<accession>A0A645GVK3</accession>
<dbReference type="InterPro" id="IPR015077">
    <property type="entry name" value="DUF1858"/>
</dbReference>
<evidence type="ECO:0000259" key="1">
    <source>
        <dbReference type="Pfam" id="PF08984"/>
    </source>
</evidence>
<comment type="caution">
    <text evidence="2">The sequence shown here is derived from an EMBL/GenBank/DDBJ whole genome shotgun (WGS) entry which is preliminary data.</text>
</comment>
<dbReference type="InterPro" id="IPR038062">
    <property type="entry name" value="ScdA-like_N_sf"/>
</dbReference>
<reference evidence="2" key="1">
    <citation type="submission" date="2019-08" db="EMBL/GenBank/DDBJ databases">
        <authorList>
            <person name="Kucharzyk K."/>
            <person name="Murdoch R.W."/>
            <person name="Higgins S."/>
            <person name="Loffler F."/>
        </authorList>
    </citation>
    <scope>NUCLEOTIDE SEQUENCE</scope>
</reference>
<dbReference type="AlphaFoldDB" id="A0A645GVK3"/>
<gene>
    <name evidence="2" type="ORF">SDC9_175097</name>
</gene>